<reference evidence="2 4" key="2">
    <citation type="submission" date="2015-03" db="EMBL/GenBank/DDBJ databases">
        <authorList>
            <person name="Murphy D."/>
        </authorList>
    </citation>
    <scope>NUCLEOTIDE SEQUENCE [LARGE SCALE GENOMIC DNA]</scope>
    <source>
        <strain evidence="2 4">68/02</strain>
    </source>
</reference>
<evidence type="ECO:0000313" key="1">
    <source>
        <dbReference type="EMBL" id="AJJ10875.1"/>
    </source>
</evidence>
<evidence type="ECO:0000313" key="2">
    <source>
        <dbReference type="EMBL" id="CQI89525.1"/>
    </source>
</evidence>
<dbReference type="STRING" id="29485.CH64_2932"/>
<evidence type="ECO:0000313" key="4">
    <source>
        <dbReference type="Proteomes" id="UP000042054"/>
    </source>
</evidence>
<reference evidence="1 3" key="1">
    <citation type="journal article" date="2015" name="Genome Announc.">
        <title>Thirty-Two Complete Genome Assemblies of Nine Yersinia Species, Including Y. pestis, Y. pseudotuberculosis, and Y. enterocolitica.</title>
        <authorList>
            <person name="Johnson S.L."/>
            <person name="Daligault H.E."/>
            <person name="Davenport K.W."/>
            <person name="Jaissle J."/>
            <person name="Frey K.G."/>
            <person name="Ladner J.T."/>
            <person name="Broomall S.M."/>
            <person name="Bishop-Lilly K.A."/>
            <person name="Bruce D.C."/>
            <person name="Coyne S.R."/>
            <person name="Gibbons H.S."/>
            <person name="Lo C.C."/>
            <person name="Munk A.C."/>
            <person name="Rosenzweig C.N."/>
            <person name="Koroleva G.I."/>
            <person name="Palacios G.F."/>
            <person name="Redden C.L."/>
            <person name="Xu Y."/>
            <person name="Minogue T.D."/>
            <person name="Chain P.S."/>
        </authorList>
    </citation>
    <scope>NUCLEOTIDE SEQUENCE [LARGE SCALE GENOMIC DNA]</scope>
    <source>
        <strain evidence="1 3">YRA</strain>
    </source>
</reference>
<dbReference type="EMBL" id="CTKE01000006">
    <property type="protein sequence ID" value="CQI89525.1"/>
    <property type="molecule type" value="Genomic_DNA"/>
</dbReference>
<protein>
    <submittedName>
        <fullName evidence="1">Type III secretion system apparatus protein</fullName>
    </submittedName>
    <submittedName>
        <fullName evidence="2">Type III secretion system protein SsaM</fullName>
    </submittedName>
</protein>
<organism evidence="2 4">
    <name type="scientific">Yersinia rohdei</name>
    <dbReference type="NCBI Taxonomy" id="29485"/>
    <lineage>
        <taxon>Bacteria</taxon>
        <taxon>Pseudomonadati</taxon>
        <taxon>Pseudomonadota</taxon>
        <taxon>Gammaproteobacteria</taxon>
        <taxon>Enterobacterales</taxon>
        <taxon>Yersiniaceae</taxon>
        <taxon>Yersinia</taxon>
    </lineage>
</organism>
<dbReference type="Proteomes" id="UP000031914">
    <property type="component" value="Chromosome"/>
</dbReference>
<dbReference type="EMBL" id="CP009787">
    <property type="protein sequence ID" value="AJJ10875.1"/>
    <property type="molecule type" value="Genomic_DNA"/>
</dbReference>
<name>A0A0U1HRT1_YERRO</name>
<dbReference type="Proteomes" id="UP000042054">
    <property type="component" value="Unassembled WGS sequence"/>
</dbReference>
<dbReference type="GeneID" id="45568210"/>
<sequence>MEMDLVVTRNLQLFTRMAGLSYSSLAPRMQWVIGQRLVFLEWRNERLQLTCGLQHRHYQHEDLLQLQQCWQLERFNGVPQRIYLLQLGIMVSCSPPAFSGAEFWYQLYQQQCALLRRLPGEYR</sequence>
<dbReference type="AlphaFoldDB" id="A0A0U1HRT1"/>
<dbReference type="RefSeq" id="WP_004716044.1">
    <property type="nucleotide sequence ID" value="NZ_CABIHO010000052.1"/>
</dbReference>
<dbReference type="KEGG" id="yro:CH64_2932"/>
<gene>
    <name evidence="1" type="ORF">CH64_2932</name>
    <name evidence="2" type="ORF">ERS008555_01644</name>
</gene>
<accession>A0A0U1HRT1</accession>
<evidence type="ECO:0000313" key="3">
    <source>
        <dbReference type="Proteomes" id="UP000031914"/>
    </source>
</evidence>
<keyword evidence="3" id="KW-1185">Reference proteome</keyword>
<proteinExistence type="predicted"/>